<reference evidence="2 3" key="1">
    <citation type="submission" date="2020-08" db="EMBL/GenBank/DDBJ databases">
        <title>Genomic Encyclopedia of Type Strains, Phase IV (KMG-IV): sequencing the most valuable type-strain genomes for metagenomic binning, comparative biology and taxonomic classification.</title>
        <authorList>
            <person name="Goeker M."/>
        </authorList>
    </citation>
    <scope>NUCLEOTIDE SEQUENCE [LARGE SCALE GENOMIC DNA]</scope>
    <source>
        <strain evidence="2 3">DSM 102850</strain>
    </source>
</reference>
<sequence>MLRRALLGLVLAYRAVGSPFLWFFGLRCRHEPSCSAYAAEALRTHPLPRALWLSAHRLARCHPWGTQGYDPVPPRRTPGPLA</sequence>
<comment type="function">
    <text evidence="1">Could be involved in insertion of integral membrane proteins into the membrane.</text>
</comment>
<dbReference type="AlphaFoldDB" id="A0A840I0N5"/>
<gene>
    <name evidence="2" type="ORF">GGQ59_000304</name>
</gene>
<name>A0A840I0N5_9PROT</name>
<dbReference type="PANTHER" id="PTHR33383:SF1">
    <property type="entry name" value="MEMBRANE PROTEIN INSERTION EFFICIENCY FACTOR-RELATED"/>
    <property type="match status" value="1"/>
</dbReference>
<keyword evidence="1" id="KW-0472">Membrane</keyword>
<protein>
    <recommendedName>
        <fullName evidence="1">Putative membrane protein insertion efficiency factor</fullName>
    </recommendedName>
</protein>
<dbReference type="EMBL" id="JACHOB010000001">
    <property type="protein sequence ID" value="MBB4657804.1"/>
    <property type="molecule type" value="Genomic_DNA"/>
</dbReference>
<evidence type="ECO:0000313" key="2">
    <source>
        <dbReference type="EMBL" id="MBB4657804.1"/>
    </source>
</evidence>
<keyword evidence="1" id="KW-1003">Cell membrane</keyword>
<comment type="similarity">
    <text evidence="1">Belongs to the UPF0161 family.</text>
</comment>
<dbReference type="SMART" id="SM01234">
    <property type="entry name" value="Haemolytic"/>
    <property type="match status" value="1"/>
</dbReference>
<comment type="caution">
    <text evidence="2">The sequence shown here is derived from an EMBL/GenBank/DDBJ whole genome shotgun (WGS) entry which is preliminary data.</text>
</comment>
<evidence type="ECO:0000313" key="3">
    <source>
        <dbReference type="Proteomes" id="UP000563524"/>
    </source>
</evidence>
<dbReference type="PANTHER" id="PTHR33383">
    <property type="entry name" value="MEMBRANE PROTEIN INSERTION EFFICIENCY FACTOR-RELATED"/>
    <property type="match status" value="1"/>
</dbReference>
<keyword evidence="3" id="KW-1185">Reference proteome</keyword>
<comment type="subcellular location">
    <subcellularLocation>
        <location evidence="1">Cell membrane</location>
        <topology evidence="1">Peripheral membrane protein</topology>
        <orientation evidence="1">Cytoplasmic side</orientation>
    </subcellularLocation>
</comment>
<evidence type="ECO:0000256" key="1">
    <source>
        <dbReference type="HAMAP-Rule" id="MF_00386"/>
    </source>
</evidence>
<dbReference type="HAMAP" id="MF_00386">
    <property type="entry name" value="UPF0161_YidD"/>
    <property type="match status" value="1"/>
</dbReference>
<proteinExistence type="inferred from homology"/>
<dbReference type="InterPro" id="IPR002696">
    <property type="entry name" value="Membr_insert_effic_factor_YidD"/>
</dbReference>
<organism evidence="2 3">
    <name type="scientific">Parvularcula dongshanensis</name>
    <dbReference type="NCBI Taxonomy" id="1173995"/>
    <lineage>
        <taxon>Bacteria</taxon>
        <taxon>Pseudomonadati</taxon>
        <taxon>Pseudomonadota</taxon>
        <taxon>Alphaproteobacteria</taxon>
        <taxon>Parvularculales</taxon>
        <taxon>Parvularculaceae</taxon>
        <taxon>Parvularcula</taxon>
    </lineage>
</organism>
<dbReference type="Pfam" id="PF01809">
    <property type="entry name" value="YidD"/>
    <property type="match status" value="1"/>
</dbReference>
<accession>A0A840I0N5</accession>
<dbReference type="GO" id="GO:0005886">
    <property type="term" value="C:plasma membrane"/>
    <property type="evidence" value="ECO:0007669"/>
    <property type="project" value="UniProtKB-SubCell"/>
</dbReference>
<dbReference type="RefSeq" id="WP_343074219.1">
    <property type="nucleotide sequence ID" value="NZ_JACHOB010000001.1"/>
</dbReference>
<dbReference type="NCBIfam" id="TIGR00278">
    <property type="entry name" value="membrane protein insertion efficiency factor YidD"/>
    <property type="match status" value="1"/>
</dbReference>
<dbReference type="Proteomes" id="UP000563524">
    <property type="component" value="Unassembled WGS sequence"/>
</dbReference>